<dbReference type="SUPFAM" id="SSF52317">
    <property type="entry name" value="Class I glutamine amidotransferase-like"/>
    <property type="match status" value="1"/>
</dbReference>
<dbReference type="InterPro" id="IPR007219">
    <property type="entry name" value="XnlR_reg_dom"/>
</dbReference>
<evidence type="ECO:0000256" key="1">
    <source>
        <dbReference type="ARBA" id="ARBA00023015"/>
    </source>
</evidence>
<evidence type="ECO:0000256" key="3">
    <source>
        <dbReference type="ARBA" id="ARBA00023242"/>
    </source>
</evidence>
<evidence type="ECO:0000313" key="6">
    <source>
        <dbReference type="EMBL" id="CAG8364707.1"/>
    </source>
</evidence>
<dbReference type="CDD" id="cd01741">
    <property type="entry name" value="GATase1_1"/>
    <property type="match status" value="1"/>
</dbReference>
<dbReference type="PANTHER" id="PTHR47424:SF6">
    <property type="entry name" value="PROLINE UTILIZATION TRANS-ACTIVATOR"/>
    <property type="match status" value="1"/>
</dbReference>
<accession>A0A9W4IWH9</accession>
<reference evidence="6" key="1">
    <citation type="submission" date="2021-07" db="EMBL/GenBank/DDBJ databases">
        <authorList>
            <person name="Branca A.L. A."/>
        </authorList>
    </citation>
    <scope>NUCLEOTIDE SEQUENCE</scope>
</reference>
<dbReference type="PANTHER" id="PTHR47424">
    <property type="entry name" value="REGULATORY PROTEIN GAL4"/>
    <property type="match status" value="1"/>
</dbReference>
<sequence>MSSREIHIAVLDTDIPCYHVYAKRGLYSSQFNSLLNAAAGRINATGSELPRGLLSVHVTAFDIVGNSYPHAATLRASPWSAVERHTPGSHGPIDAILVTGATAAVYDKLHWIPGLRSFIQRVYSDYPLVKIFGSCFGHQLIGEVLLASDISYTSETSSFKISVEAASQGHEIGMFPITLNPSFVSHFPPLARFAQEPFNIQLIHGDSVISSPDAPVPEESTGDMLPGSWLSVGSSLKCPIQGLYQPGRVLTLQGHFEFDAFATAELCYKFAGQFGWSQEVLDTHLERIRRSVRPDREDEDDSKVTAEAVLLFFAVKHLLDKIRIYEEQSNPQVSGGSSTVLNSPAAGFDTPASPSSTRPSATAANKEAHQLLPDGISYAGNDAAISPATDLTSGPAFESQVRSLLHRSHPNETFYGPDSTPQDLSEQIPEWTSVRELVGENSDVTFPSLEESQHLLELFLFYLGVSQHFFDPRSFSDELMLLFQNSESRKKQMRSPWFTEYLLVMAMAKLINVRHPTSQPPGSDLFAEALKRLPPLHQMGGESVIMVEILTLITTYLQWSDHKHDAYLYIGVALRLAIALRCNLRETEQSCLPSQSAHRLRLWWTVYMLDRRLSTGLGLAAGADERQLCIELPRQAAGYQSPVALTINVRIARVTDDIMSTLYGNKSITQLELVHKIKHSLQELHDTARSFPTPLVLDFGKPLQWATRTGASLYLMLFQAIILCTRPILLQRARLVAENKEPQPLDQIPEVLNRLCDTCNEAATRSLAILAVLRRQQTIHATFSAAFVLVMVGFSDKSQAQPPPALYQAFEVLQFLSQAGNLAAERRLHDITQSCSHVWPENVLMSDSLPTDSVLRDQHQKDLPQKDSQDPFLLSSEPPSNTALHAGWGVHRDEARLLEPLADINIPDAMFDMQGEWDLDLSGEAEGIYSSFNHPTLPLTGVDYIDWLEIEKVIGAP</sequence>
<feature type="compositionally biased region" description="Low complexity" evidence="4">
    <location>
        <begin position="350"/>
        <end position="364"/>
    </location>
</feature>
<dbReference type="CDD" id="cd12148">
    <property type="entry name" value="fungal_TF_MHR"/>
    <property type="match status" value="1"/>
</dbReference>
<feature type="region of interest" description="Disordered" evidence="4">
    <location>
        <begin position="330"/>
        <end position="365"/>
    </location>
</feature>
<gene>
    <name evidence="6" type="ORF">PSALAMII_LOCUS4249</name>
</gene>
<dbReference type="InterPro" id="IPR051127">
    <property type="entry name" value="Fungal_SecMet_Regulators"/>
</dbReference>
<dbReference type="Pfam" id="PF04082">
    <property type="entry name" value="Fungal_trans"/>
    <property type="match status" value="1"/>
</dbReference>
<dbReference type="GO" id="GO:0003677">
    <property type="term" value="F:DNA binding"/>
    <property type="evidence" value="ECO:0007669"/>
    <property type="project" value="InterPro"/>
</dbReference>
<dbReference type="GO" id="GO:0006351">
    <property type="term" value="P:DNA-templated transcription"/>
    <property type="evidence" value="ECO:0007669"/>
    <property type="project" value="InterPro"/>
</dbReference>
<dbReference type="EMBL" id="CAJVPA010000155">
    <property type="protein sequence ID" value="CAG8364707.1"/>
    <property type="molecule type" value="Genomic_DNA"/>
</dbReference>
<dbReference type="OrthoDB" id="3266505at2759"/>
<dbReference type="Gene3D" id="3.40.50.880">
    <property type="match status" value="1"/>
</dbReference>
<keyword evidence="1" id="KW-0805">Transcription regulation</keyword>
<evidence type="ECO:0000256" key="2">
    <source>
        <dbReference type="ARBA" id="ARBA00023163"/>
    </source>
</evidence>
<dbReference type="InterPro" id="IPR029062">
    <property type="entry name" value="Class_I_gatase-like"/>
</dbReference>
<protein>
    <recommendedName>
        <fullName evidence="5">Xylanolytic transcriptional activator regulatory domain-containing protein</fullName>
    </recommendedName>
</protein>
<organism evidence="6 7">
    <name type="scientific">Penicillium salamii</name>
    <dbReference type="NCBI Taxonomy" id="1612424"/>
    <lineage>
        <taxon>Eukaryota</taxon>
        <taxon>Fungi</taxon>
        <taxon>Dikarya</taxon>
        <taxon>Ascomycota</taxon>
        <taxon>Pezizomycotina</taxon>
        <taxon>Eurotiomycetes</taxon>
        <taxon>Eurotiomycetidae</taxon>
        <taxon>Eurotiales</taxon>
        <taxon>Aspergillaceae</taxon>
        <taxon>Penicillium</taxon>
    </lineage>
</organism>
<evidence type="ECO:0000259" key="5">
    <source>
        <dbReference type="SMART" id="SM00906"/>
    </source>
</evidence>
<feature type="compositionally biased region" description="Polar residues" evidence="4">
    <location>
        <begin position="330"/>
        <end position="342"/>
    </location>
</feature>
<evidence type="ECO:0000313" key="7">
    <source>
        <dbReference type="Proteomes" id="UP001152646"/>
    </source>
</evidence>
<dbReference type="Proteomes" id="UP001152646">
    <property type="component" value="Unassembled WGS sequence"/>
</dbReference>
<dbReference type="SMART" id="SM00906">
    <property type="entry name" value="Fungal_trans"/>
    <property type="match status" value="1"/>
</dbReference>
<dbReference type="InterPro" id="IPR044992">
    <property type="entry name" value="ChyE-like"/>
</dbReference>
<dbReference type="GO" id="GO:0008270">
    <property type="term" value="F:zinc ion binding"/>
    <property type="evidence" value="ECO:0007669"/>
    <property type="project" value="InterPro"/>
</dbReference>
<dbReference type="AlphaFoldDB" id="A0A9W4IWH9"/>
<evidence type="ECO:0000256" key="4">
    <source>
        <dbReference type="SAM" id="MobiDB-lite"/>
    </source>
</evidence>
<name>A0A9W4IWH9_9EURO</name>
<feature type="domain" description="Xylanolytic transcriptional activator regulatory" evidence="5">
    <location>
        <begin position="566"/>
        <end position="639"/>
    </location>
</feature>
<proteinExistence type="predicted"/>
<comment type="caution">
    <text evidence="6">The sequence shown here is derived from an EMBL/GenBank/DDBJ whole genome shotgun (WGS) entry which is preliminary data.</text>
</comment>
<keyword evidence="2" id="KW-0804">Transcription</keyword>
<keyword evidence="3" id="KW-0539">Nucleus</keyword>